<dbReference type="GO" id="GO:0035869">
    <property type="term" value="C:ciliary transition zone"/>
    <property type="evidence" value="ECO:0007669"/>
    <property type="project" value="TreeGrafter"/>
</dbReference>
<dbReference type="GO" id="GO:0060271">
    <property type="term" value="P:cilium assembly"/>
    <property type="evidence" value="ECO:0007669"/>
    <property type="project" value="TreeGrafter"/>
</dbReference>
<evidence type="ECO:0000256" key="4">
    <source>
        <dbReference type="ARBA" id="ARBA00022692"/>
    </source>
</evidence>
<keyword evidence="5" id="KW-0970">Cilium biogenesis/degradation</keyword>
<dbReference type="WBParaSite" id="EEL_0000751201-mRNA-1">
    <property type="protein sequence ID" value="EEL_0000751201-mRNA-1"/>
    <property type="gene ID" value="EEL_0000751201"/>
</dbReference>
<dbReference type="InterPro" id="IPR029409">
    <property type="entry name" value="TMEM237"/>
</dbReference>
<evidence type="ECO:0000256" key="7">
    <source>
        <dbReference type="ARBA" id="ARBA00023069"/>
    </source>
</evidence>
<evidence type="ECO:0000256" key="8">
    <source>
        <dbReference type="ARBA" id="ARBA00023136"/>
    </source>
</evidence>
<evidence type="ECO:0000256" key="1">
    <source>
        <dbReference type="ARBA" id="ARBA00004138"/>
    </source>
</evidence>
<evidence type="ECO:0000256" key="6">
    <source>
        <dbReference type="ARBA" id="ARBA00022989"/>
    </source>
</evidence>
<evidence type="ECO:0000256" key="2">
    <source>
        <dbReference type="ARBA" id="ARBA00004141"/>
    </source>
</evidence>
<evidence type="ECO:0000313" key="13">
    <source>
        <dbReference type="Proteomes" id="UP000050640"/>
    </source>
</evidence>
<proteinExistence type="inferred from homology"/>
<evidence type="ECO:0000256" key="5">
    <source>
        <dbReference type="ARBA" id="ARBA00022794"/>
    </source>
</evidence>
<dbReference type="PANTHER" id="PTHR28388:SF1">
    <property type="entry name" value="TRANSMEMBRANE PROTEIN 237"/>
    <property type="match status" value="1"/>
</dbReference>
<feature type="transmembrane region" description="Helical" evidence="12">
    <location>
        <begin position="149"/>
        <end position="169"/>
    </location>
</feature>
<keyword evidence="4 12" id="KW-0812">Transmembrane</keyword>
<sequence>LHFLSSSILWQCVEVSSIQSVIERNSVTKPRTEKGTKGALKGLNGTGEGCQGNSLTSKHLEDYYGRGSSAEANPKSSDEQAGKGDGVASILSQPMCDVFVQHDKSFRRTDRKQYEKMLEARTDDLMSITPSESIQAASAVQTAFHNVSFIIQGFLSGFGTSHAIFAFAFADIDILHKSYTWLAMPIQATFYACFVISTIAALDRLEISSSLLNNLKRGLSLQSGGLDILLCLIGTAATLTLELYEKWLAIPMKQQEKIQDVTIIDALLAWRMLSGIRAIAGLLNWLLLALSPNSNNLLRQIRNPVCQHIPIFFFCKN</sequence>
<dbReference type="AlphaFoldDB" id="A0A0R3RYY6"/>
<keyword evidence="8 12" id="KW-0472">Membrane</keyword>
<dbReference type="PANTHER" id="PTHR28388">
    <property type="entry name" value="TRANSMEMBRANE PROTEIN 237"/>
    <property type="match status" value="1"/>
</dbReference>
<keyword evidence="13" id="KW-1185">Reference proteome</keyword>
<comment type="similarity">
    <text evidence="3">Belongs to the TMEM237 family.</text>
</comment>
<keyword evidence="7" id="KW-0969">Cilium</keyword>
<evidence type="ECO:0000256" key="3">
    <source>
        <dbReference type="ARBA" id="ARBA00008783"/>
    </source>
</evidence>
<evidence type="ECO:0000256" key="11">
    <source>
        <dbReference type="SAM" id="MobiDB-lite"/>
    </source>
</evidence>
<name>A0A0R3RYY6_9BILA</name>
<feature type="region of interest" description="Disordered" evidence="11">
    <location>
        <begin position="27"/>
        <end position="85"/>
    </location>
</feature>
<dbReference type="GO" id="GO:0016020">
    <property type="term" value="C:membrane"/>
    <property type="evidence" value="ECO:0007669"/>
    <property type="project" value="UniProtKB-SubCell"/>
</dbReference>
<evidence type="ECO:0000256" key="10">
    <source>
        <dbReference type="ARBA" id="ARBA00025631"/>
    </source>
</evidence>
<organism evidence="13 14">
    <name type="scientific">Elaeophora elaphi</name>
    <dbReference type="NCBI Taxonomy" id="1147741"/>
    <lineage>
        <taxon>Eukaryota</taxon>
        <taxon>Metazoa</taxon>
        <taxon>Ecdysozoa</taxon>
        <taxon>Nematoda</taxon>
        <taxon>Chromadorea</taxon>
        <taxon>Rhabditida</taxon>
        <taxon>Spirurina</taxon>
        <taxon>Spiruromorpha</taxon>
        <taxon>Filarioidea</taxon>
        <taxon>Onchocercidae</taxon>
        <taxon>Elaeophora</taxon>
    </lineage>
</organism>
<accession>A0A0R3RYY6</accession>
<evidence type="ECO:0000313" key="14">
    <source>
        <dbReference type="WBParaSite" id="EEL_0000751201-mRNA-1"/>
    </source>
</evidence>
<evidence type="ECO:0000256" key="12">
    <source>
        <dbReference type="SAM" id="Phobius"/>
    </source>
</evidence>
<evidence type="ECO:0000256" key="9">
    <source>
        <dbReference type="ARBA" id="ARBA00023273"/>
    </source>
</evidence>
<comment type="subcellular location">
    <subcellularLocation>
        <location evidence="1">Cell projection</location>
        <location evidence="1">Cilium</location>
    </subcellularLocation>
    <subcellularLocation>
        <location evidence="2">Membrane</location>
        <topology evidence="2">Multi-pass membrane protein</topology>
    </subcellularLocation>
</comment>
<protein>
    <submittedName>
        <fullName evidence="14">Transmembrane protein</fullName>
    </submittedName>
</protein>
<keyword evidence="6 12" id="KW-1133">Transmembrane helix</keyword>
<feature type="transmembrane region" description="Helical" evidence="12">
    <location>
        <begin position="181"/>
        <end position="202"/>
    </location>
</feature>
<reference evidence="14" key="1">
    <citation type="submission" date="2017-02" db="UniProtKB">
        <authorList>
            <consortium name="WormBaseParasite"/>
        </authorList>
    </citation>
    <scope>IDENTIFICATION</scope>
</reference>
<keyword evidence="9" id="KW-0966">Cell projection</keyword>
<dbReference type="STRING" id="1147741.A0A0R3RYY6"/>
<dbReference type="Pfam" id="PF15383">
    <property type="entry name" value="TMEM237"/>
    <property type="match status" value="1"/>
</dbReference>
<dbReference type="Proteomes" id="UP000050640">
    <property type="component" value="Unplaced"/>
</dbReference>
<feature type="transmembrane region" description="Helical" evidence="12">
    <location>
        <begin position="264"/>
        <end position="288"/>
    </location>
</feature>
<comment type="function">
    <text evidence="10">Component of the transition zone in primary cilia. Required for ciliogenesis.</text>
</comment>
<feature type="transmembrane region" description="Helical" evidence="12">
    <location>
        <begin position="222"/>
        <end position="244"/>
    </location>
</feature>